<evidence type="ECO:0000256" key="4">
    <source>
        <dbReference type="ARBA" id="ARBA00022618"/>
    </source>
</evidence>
<dbReference type="InterPro" id="IPR036968">
    <property type="entry name" value="Enolpyruvate_Tfrase_sf"/>
</dbReference>
<evidence type="ECO:0000256" key="12">
    <source>
        <dbReference type="HAMAP-Rule" id="MF_00111"/>
    </source>
</evidence>
<feature type="binding site" evidence="12">
    <location>
        <begin position="136"/>
        <end position="140"/>
    </location>
    <ligand>
        <name>UDP-N-acetyl-alpha-D-glucosamine</name>
        <dbReference type="ChEBI" id="CHEBI:57705"/>
    </ligand>
</feature>
<comment type="pathway">
    <text evidence="2 12">Cell wall biogenesis; peptidoglycan biosynthesis.</text>
</comment>
<dbReference type="SUPFAM" id="SSF55205">
    <property type="entry name" value="EPT/RTPC-like"/>
    <property type="match status" value="1"/>
</dbReference>
<dbReference type="Pfam" id="PF00275">
    <property type="entry name" value="EPSP_synthase"/>
    <property type="match status" value="1"/>
</dbReference>
<dbReference type="RefSeq" id="WP_243663088.1">
    <property type="nucleotide sequence ID" value="NZ_SLUN01000043.1"/>
</dbReference>
<dbReference type="HAMAP" id="MF_00111">
    <property type="entry name" value="MurA"/>
    <property type="match status" value="1"/>
</dbReference>
<accession>A0A4R1QZ75</accession>
<name>A0A4R1QZ75_HYDET</name>
<keyword evidence="5 12" id="KW-0808">Transferase</keyword>
<dbReference type="Proteomes" id="UP000295008">
    <property type="component" value="Unassembled WGS sequence"/>
</dbReference>
<proteinExistence type="inferred from homology"/>
<dbReference type="GO" id="GO:0005737">
    <property type="term" value="C:cytoplasm"/>
    <property type="evidence" value="ECO:0007669"/>
    <property type="project" value="UniProtKB-SubCell"/>
</dbReference>
<evidence type="ECO:0000313" key="15">
    <source>
        <dbReference type="Proteomes" id="UP000295008"/>
    </source>
</evidence>
<feature type="binding site" evidence="12">
    <location>
        <position position="107"/>
    </location>
    <ligand>
        <name>UDP-N-acetyl-alpha-D-glucosamine</name>
        <dbReference type="ChEBI" id="CHEBI:57705"/>
    </ligand>
</feature>
<evidence type="ECO:0000256" key="6">
    <source>
        <dbReference type="ARBA" id="ARBA00022960"/>
    </source>
</evidence>
<evidence type="ECO:0000259" key="13">
    <source>
        <dbReference type="Pfam" id="PF00275"/>
    </source>
</evidence>
<dbReference type="UniPathway" id="UPA00219"/>
<comment type="similarity">
    <text evidence="10 12">Belongs to the EPSP synthase family. MurA subfamily.</text>
</comment>
<protein>
    <recommendedName>
        <fullName evidence="12">UDP-N-acetylglucosamine 1-carboxyvinyltransferase</fullName>
        <ecNumber evidence="12">2.5.1.7</ecNumber>
    </recommendedName>
    <alternativeName>
        <fullName evidence="12">Enoylpyruvate transferase</fullName>
    </alternativeName>
    <alternativeName>
        <fullName evidence="12">UDP-N-acetylglucosamine enolpyruvyl transferase</fullName>
        <shortName evidence="12">EPT</shortName>
    </alternativeName>
</protein>
<keyword evidence="6 12" id="KW-0133">Cell shape</keyword>
<evidence type="ECO:0000256" key="8">
    <source>
        <dbReference type="ARBA" id="ARBA00023306"/>
    </source>
</evidence>
<comment type="function">
    <text evidence="12">Cell wall formation. Adds enolpyruvyl to UDP-N-acetylglucosamine.</text>
</comment>
<dbReference type="InterPro" id="IPR013792">
    <property type="entry name" value="RNA3'P_cycl/enolpyr_Trfase_a/b"/>
</dbReference>
<keyword evidence="9 12" id="KW-0961">Cell wall biogenesis/degradation</keyword>
<evidence type="ECO:0000256" key="3">
    <source>
        <dbReference type="ARBA" id="ARBA00022490"/>
    </source>
</evidence>
<dbReference type="NCBIfam" id="NF006873">
    <property type="entry name" value="PRK09369.1"/>
    <property type="match status" value="1"/>
</dbReference>
<evidence type="ECO:0000256" key="5">
    <source>
        <dbReference type="ARBA" id="ARBA00022679"/>
    </source>
</evidence>
<organism evidence="14 15">
    <name type="scientific">Hydrogenispora ethanolica</name>
    <dbReference type="NCBI Taxonomy" id="1082276"/>
    <lineage>
        <taxon>Bacteria</taxon>
        <taxon>Bacillati</taxon>
        <taxon>Bacillota</taxon>
        <taxon>Hydrogenispora</taxon>
    </lineage>
</organism>
<dbReference type="CDD" id="cd01555">
    <property type="entry name" value="UdpNAET"/>
    <property type="match status" value="1"/>
</dbReference>
<dbReference type="InterPro" id="IPR005750">
    <property type="entry name" value="UDP_GlcNAc_COvinyl_MurA"/>
</dbReference>
<dbReference type="GO" id="GO:0009252">
    <property type="term" value="P:peptidoglycan biosynthetic process"/>
    <property type="evidence" value="ECO:0007669"/>
    <property type="project" value="UniProtKB-UniRule"/>
</dbReference>
<keyword evidence="4 12" id="KW-0132">Cell division</keyword>
<evidence type="ECO:0000256" key="9">
    <source>
        <dbReference type="ARBA" id="ARBA00023316"/>
    </source>
</evidence>
<dbReference type="InterPro" id="IPR050068">
    <property type="entry name" value="MurA_subfamily"/>
</dbReference>
<keyword evidence="7 12" id="KW-0573">Peptidoglycan synthesis</keyword>
<comment type="caution">
    <text evidence="12">Lacks conserved residue(s) required for the propagation of feature annotation.</text>
</comment>
<feature type="domain" description="Enolpyruvate transferase" evidence="13">
    <location>
        <begin position="22"/>
        <end position="422"/>
    </location>
</feature>
<comment type="catalytic activity">
    <reaction evidence="11 12">
        <text>phosphoenolpyruvate + UDP-N-acetyl-alpha-D-glucosamine = UDP-N-acetyl-3-O-(1-carboxyvinyl)-alpha-D-glucosamine + phosphate</text>
        <dbReference type="Rhea" id="RHEA:18681"/>
        <dbReference type="ChEBI" id="CHEBI:43474"/>
        <dbReference type="ChEBI" id="CHEBI:57705"/>
        <dbReference type="ChEBI" id="CHEBI:58702"/>
        <dbReference type="ChEBI" id="CHEBI:68483"/>
        <dbReference type="EC" id="2.5.1.7"/>
    </reaction>
</comment>
<feature type="binding site" evidence="12">
    <location>
        <position position="321"/>
    </location>
    <ligand>
        <name>UDP-N-acetyl-alpha-D-glucosamine</name>
        <dbReference type="ChEBI" id="CHEBI:57705"/>
    </ligand>
</feature>
<keyword evidence="8 12" id="KW-0131">Cell cycle</keyword>
<dbReference type="EMBL" id="SLUN01000043">
    <property type="protein sequence ID" value="TCL58279.1"/>
    <property type="molecule type" value="Genomic_DNA"/>
</dbReference>
<dbReference type="EC" id="2.5.1.7" evidence="12"/>
<reference evidence="14 15" key="1">
    <citation type="submission" date="2019-03" db="EMBL/GenBank/DDBJ databases">
        <title>Genomic Encyclopedia of Type Strains, Phase IV (KMG-IV): sequencing the most valuable type-strain genomes for metagenomic binning, comparative biology and taxonomic classification.</title>
        <authorList>
            <person name="Goeker M."/>
        </authorList>
    </citation>
    <scope>NUCLEOTIDE SEQUENCE [LARGE SCALE GENOMIC DNA]</scope>
    <source>
        <strain evidence="14 15">LX-B</strain>
    </source>
</reference>
<feature type="binding site" evidence="12">
    <location>
        <begin position="36"/>
        <end position="37"/>
    </location>
    <ligand>
        <name>phosphoenolpyruvate</name>
        <dbReference type="ChEBI" id="CHEBI:58702"/>
    </ligand>
</feature>
<feature type="active site" description="Proton donor" evidence="12">
    <location>
        <position position="131"/>
    </location>
</feature>
<feature type="modified residue" description="2-(S-cysteinyl)pyruvic acid O-phosphothioketal" evidence="12">
    <location>
        <position position="131"/>
    </location>
</feature>
<evidence type="ECO:0000256" key="11">
    <source>
        <dbReference type="ARBA" id="ARBA00047527"/>
    </source>
</evidence>
<dbReference type="GO" id="GO:0008360">
    <property type="term" value="P:regulation of cell shape"/>
    <property type="evidence" value="ECO:0007669"/>
    <property type="project" value="UniProtKB-KW"/>
</dbReference>
<dbReference type="GO" id="GO:0071555">
    <property type="term" value="P:cell wall organization"/>
    <property type="evidence" value="ECO:0007669"/>
    <property type="project" value="UniProtKB-KW"/>
</dbReference>
<keyword evidence="12" id="KW-0670">Pyruvate</keyword>
<comment type="subcellular location">
    <subcellularLocation>
        <location evidence="1 12">Cytoplasm</location>
    </subcellularLocation>
</comment>
<evidence type="ECO:0000256" key="10">
    <source>
        <dbReference type="ARBA" id="ARBA00038367"/>
    </source>
</evidence>
<evidence type="ECO:0000256" key="1">
    <source>
        <dbReference type="ARBA" id="ARBA00004496"/>
    </source>
</evidence>
<evidence type="ECO:0000313" key="14">
    <source>
        <dbReference type="EMBL" id="TCL58279.1"/>
    </source>
</evidence>
<dbReference type="Gene3D" id="3.65.10.10">
    <property type="entry name" value="Enolpyruvate transferase domain"/>
    <property type="match status" value="2"/>
</dbReference>
<comment type="caution">
    <text evidence="14">The sequence shown here is derived from an EMBL/GenBank/DDBJ whole genome shotgun (WGS) entry which is preliminary data.</text>
</comment>
<keyword evidence="3 12" id="KW-0963">Cytoplasm</keyword>
<dbReference type="GO" id="GO:0008760">
    <property type="term" value="F:UDP-N-acetylglucosamine 1-carboxyvinyltransferase activity"/>
    <property type="evidence" value="ECO:0007669"/>
    <property type="project" value="UniProtKB-UniRule"/>
</dbReference>
<dbReference type="PANTHER" id="PTHR43783:SF1">
    <property type="entry name" value="UDP-N-ACETYLGLUCOSAMINE 1-CARBOXYVINYLTRANSFERASE"/>
    <property type="match status" value="1"/>
</dbReference>
<evidence type="ECO:0000256" key="2">
    <source>
        <dbReference type="ARBA" id="ARBA00004752"/>
    </source>
</evidence>
<dbReference type="InterPro" id="IPR001986">
    <property type="entry name" value="Enolpyruvate_Tfrase_dom"/>
</dbReference>
<dbReference type="PANTHER" id="PTHR43783">
    <property type="entry name" value="UDP-N-ACETYLGLUCOSAMINE 1-CARBOXYVINYLTRANSFERASE"/>
    <property type="match status" value="1"/>
</dbReference>
<dbReference type="GO" id="GO:0051301">
    <property type="term" value="P:cell division"/>
    <property type="evidence" value="ECO:0007669"/>
    <property type="project" value="UniProtKB-KW"/>
</dbReference>
<keyword evidence="15" id="KW-1185">Reference proteome</keyword>
<evidence type="ECO:0000256" key="7">
    <source>
        <dbReference type="ARBA" id="ARBA00022984"/>
    </source>
</evidence>
<gene>
    <name evidence="12" type="primary">murA</name>
    <name evidence="14" type="ORF">EDC14_104315</name>
</gene>
<dbReference type="GO" id="GO:0019277">
    <property type="term" value="P:UDP-N-acetylgalactosamine biosynthetic process"/>
    <property type="evidence" value="ECO:0007669"/>
    <property type="project" value="InterPro"/>
</dbReference>
<feature type="binding site" evidence="12">
    <location>
        <position position="343"/>
    </location>
    <ligand>
        <name>UDP-N-acetyl-alpha-D-glucosamine</name>
        <dbReference type="ChEBI" id="CHEBI:57705"/>
    </ligand>
</feature>
<dbReference type="AlphaFoldDB" id="A0A4R1QZ75"/>
<dbReference type="NCBIfam" id="TIGR01072">
    <property type="entry name" value="murA"/>
    <property type="match status" value="1"/>
</dbReference>
<sequence>MMKARSLVQAEANTVDHLEIIGGRKLEGHVKTSGAKNAVLKLMVASLLANNHCLIRNVPRISDVETMIGVLKGLGAEVAWEDEDSLLITPTHGLSYAAPDEFVREMRASVQVMGPLLTRVGRVKLFQPGGCVIGQRPIDLHLKGFQALGAEVIEEHGYVFVQAKKLKGTEIHLDFPSVGATENIMAAAILAEGTTVIRNAAKEPEIIEEQNFYNRLGARIRGAGTDTIRIEGVARLNDRFIDYMVIPDRIEAGTFMIAAAITGGEVTIEEIIPEHVEALASKLRETGVDVEIREEEIRISSQGKFRAVDVTVLPHPGFPTDLQPQMTALLSMAEGTSVITENVFNSRFRYVDELIRMGALIRVESRSAIVKGVPKLSGASVYAPDLRAGAALVVAGLAAEGRTVLEGLQYLDRGYEKMEEKLLNLGAEIKRI</sequence>